<dbReference type="InterPro" id="IPR025587">
    <property type="entry name" value="DUF4351"/>
</dbReference>
<evidence type="ECO:0000256" key="1">
    <source>
        <dbReference type="ARBA" id="ARBA00009787"/>
    </source>
</evidence>
<dbReference type="RefSeq" id="WP_186893773.1">
    <property type="nucleotide sequence ID" value="NZ_WJBE01000004.1"/>
</dbReference>
<dbReference type="Pfam" id="PF04754">
    <property type="entry name" value="Transposase_31"/>
    <property type="match status" value="1"/>
</dbReference>
<dbReference type="PANTHER" id="PTHR34611:SF2">
    <property type="entry name" value="INACTIVE RECOMBINATION-PROMOTING NUCLEASE-LIKE PROTEIN RPNE-RELATED"/>
    <property type="match status" value="1"/>
</dbReference>
<dbReference type="PANTHER" id="PTHR34611">
    <property type="match status" value="1"/>
</dbReference>
<gene>
    <name evidence="4" type="ORF">GH811_06585</name>
</gene>
<evidence type="ECO:0000313" key="5">
    <source>
        <dbReference type="Proteomes" id="UP000622405"/>
    </source>
</evidence>
<sequence length="340" mass="39439">MKNSETKVQNPHDKFFKDTFSNPLVARDFIENYLPEPILKMVDLSELEIQNGSHVDAELSELFSDMLFRTKINQRDGYLYFLFEHKSYPDRMVALQLLTYMVRIWNRNVNKKIDTHIPMIIPMVVCHGETKWKISPMFSDLILDFDTLPEEVKQMIPNYRYQLYDLSQFSDEDIKGKAELMIALSVARDIFKKSGEEFLETIFKAARALAELDEKETGLQYFETCMRYILTSGPKLTKEQLTTVIKQLAVTYKEGSEVTMTLAEVLREEGFEEGIEKGVEKGEIKTLIKMAIKLLTQKFGVMPAEYSEAITKLNTTNLETLIEGIKNFKNLEDVKKFLDL</sequence>
<feature type="domain" description="Transposase (putative) YhgA-like" evidence="2">
    <location>
        <begin position="10"/>
        <end position="215"/>
    </location>
</feature>
<dbReference type="NCBIfam" id="TIGR01784">
    <property type="entry name" value="T_den_put_tspse"/>
    <property type="match status" value="1"/>
</dbReference>
<organism evidence="4 5">
    <name type="scientific">Acetobacterium malicum</name>
    <dbReference type="NCBI Taxonomy" id="52692"/>
    <lineage>
        <taxon>Bacteria</taxon>
        <taxon>Bacillati</taxon>
        <taxon>Bacillota</taxon>
        <taxon>Clostridia</taxon>
        <taxon>Eubacteriales</taxon>
        <taxon>Eubacteriaceae</taxon>
        <taxon>Acetobacterium</taxon>
    </lineage>
</organism>
<dbReference type="InterPro" id="IPR006842">
    <property type="entry name" value="Transposase_31"/>
</dbReference>
<proteinExistence type="inferred from homology"/>
<dbReference type="Pfam" id="PF14261">
    <property type="entry name" value="DUF4351"/>
    <property type="match status" value="1"/>
</dbReference>
<reference evidence="4 5" key="1">
    <citation type="journal article" date="2020" name="mSystems">
        <title>Defining Genomic and Predicted Metabolic Features of the Acetobacterium Genus.</title>
        <authorList>
            <person name="Ross D.E."/>
            <person name="Marshall C.W."/>
            <person name="Gulliver D."/>
            <person name="May H.D."/>
            <person name="Norman R.S."/>
        </authorList>
    </citation>
    <scope>NUCLEOTIDE SEQUENCE [LARGE SCALE GENOMIC DNA]</scope>
    <source>
        <strain evidence="4 5">DSM 4132</strain>
    </source>
</reference>
<accession>A0ABR6YVR6</accession>
<evidence type="ECO:0000313" key="4">
    <source>
        <dbReference type="EMBL" id="MBC3899277.1"/>
    </source>
</evidence>
<dbReference type="EMBL" id="WJBE01000004">
    <property type="protein sequence ID" value="MBC3899277.1"/>
    <property type="molecule type" value="Genomic_DNA"/>
</dbReference>
<keyword evidence="5" id="KW-1185">Reference proteome</keyword>
<feature type="domain" description="DUF4351" evidence="3">
    <location>
        <begin position="290"/>
        <end position="338"/>
    </location>
</feature>
<comment type="caution">
    <text evidence="4">The sequence shown here is derived from an EMBL/GenBank/DDBJ whole genome shotgun (WGS) entry which is preliminary data.</text>
</comment>
<evidence type="ECO:0000259" key="3">
    <source>
        <dbReference type="Pfam" id="PF14261"/>
    </source>
</evidence>
<dbReference type="InterPro" id="IPR051699">
    <property type="entry name" value="Rpn/YhgA-like_nuclease"/>
</dbReference>
<name>A0ABR6YVR6_9FIRM</name>
<dbReference type="SUPFAM" id="SSF48371">
    <property type="entry name" value="ARM repeat"/>
    <property type="match status" value="1"/>
</dbReference>
<comment type="similarity">
    <text evidence="1">Belongs to the Rpn/YhgA-like nuclease family.</text>
</comment>
<evidence type="ECO:0000259" key="2">
    <source>
        <dbReference type="Pfam" id="PF04754"/>
    </source>
</evidence>
<dbReference type="InterPro" id="IPR016024">
    <property type="entry name" value="ARM-type_fold"/>
</dbReference>
<protein>
    <submittedName>
        <fullName evidence="4">Rpn family recombination-promoting nuclease/putative transposase</fullName>
    </submittedName>
</protein>
<dbReference type="Proteomes" id="UP000622405">
    <property type="component" value="Unassembled WGS sequence"/>
</dbReference>
<dbReference type="InterPro" id="IPR010106">
    <property type="entry name" value="RpnA"/>
</dbReference>